<dbReference type="Pfam" id="PF08506">
    <property type="entry name" value="Cse1"/>
    <property type="match status" value="1"/>
</dbReference>
<feature type="domain" description="Exportin-2 central" evidence="2">
    <location>
        <begin position="3"/>
        <end position="191"/>
    </location>
</feature>
<dbReference type="SUPFAM" id="SSF48371">
    <property type="entry name" value="ARM repeat"/>
    <property type="match status" value="1"/>
</dbReference>
<dbReference type="AlphaFoldDB" id="A0A978VW18"/>
<organism evidence="3 4">
    <name type="scientific">Ziziphus jujuba var. spinosa</name>
    <dbReference type="NCBI Taxonomy" id="714518"/>
    <lineage>
        <taxon>Eukaryota</taxon>
        <taxon>Viridiplantae</taxon>
        <taxon>Streptophyta</taxon>
        <taxon>Embryophyta</taxon>
        <taxon>Tracheophyta</taxon>
        <taxon>Spermatophyta</taxon>
        <taxon>Magnoliopsida</taxon>
        <taxon>eudicotyledons</taxon>
        <taxon>Gunneridae</taxon>
        <taxon>Pentapetalae</taxon>
        <taxon>rosids</taxon>
        <taxon>fabids</taxon>
        <taxon>Rosales</taxon>
        <taxon>Rhamnaceae</taxon>
        <taxon>Paliureae</taxon>
        <taxon>Ziziphus</taxon>
    </lineage>
</organism>
<dbReference type="Gene3D" id="1.25.10.10">
    <property type="entry name" value="Leucine-rich Repeat Variant"/>
    <property type="match status" value="1"/>
</dbReference>
<feature type="domain" description="Exportin-2 C-terminal" evidence="1">
    <location>
        <begin position="287"/>
        <end position="381"/>
    </location>
</feature>
<sequence>MEENEEEYRCYLNDFVSVVSSLLGNMVSQASSSRDRLAITAINFFTTVSISVHHDLFKGEGVIQQICQSVVIPNVRLRDDDLELFEVNYVEFIRRDVEGSDLDTMRRIACELLKGIATNYKNQVTNLVSIQIQSLLSSFFANPIANWKDKDCAIYLVVSLATKKAGGNSVSADLVDVQDFFGSVIVPELQSPDLFPDLIRFLGAQSNVVHFYAASCIGKLLLVKDEGERARFTGADVAPFFSDLMENLFKAMNFPESEENQNVMKCIMQVLGIANIPRKVAGHCIDVAVLLKRACENDSSLISAFEESLFPSLQMILANDVAEFLPCAFQLLAQFVELNTPPIPQSYMEIFKILFSHEYWHRDSNVPALERLLQVFLEKAPP</sequence>
<dbReference type="PANTHER" id="PTHR10997">
    <property type="entry name" value="IMPORTIN-7, 8, 11"/>
    <property type="match status" value="1"/>
</dbReference>
<dbReference type="InterPro" id="IPR011989">
    <property type="entry name" value="ARM-like"/>
</dbReference>
<feature type="domain" description="Exportin-2 C-terminal" evidence="1">
    <location>
        <begin position="219"/>
        <end position="284"/>
    </location>
</feature>
<dbReference type="PANTHER" id="PTHR10997:SF8">
    <property type="entry name" value="EXPORTIN-2"/>
    <property type="match status" value="1"/>
</dbReference>
<dbReference type="GO" id="GO:0005829">
    <property type="term" value="C:cytosol"/>
    <property type="evidence" value="ECO:0007669"/>
    <property type="project" value="TreeGrafter"/>
</dbReference>
<evidence type="ECO:0000259" key="1">
    <source>
        <dbReference type="Pfam" id="PF03378"/>
    </source>
</evidence>
<dbReference type="InterPro" id="IPR013713">
    <property type="entry name" value="XPO2_central"/>
</dbReference>
<gene>
    <name evidence="3" type="ORF">FEM48_Zijuj02G0137500</name>
</gene>
<dbReference type="GO" id="GO:0005049">
    <property type="term" value="F:nuclear export signal receptor activity"/>
    <property type="evidence" value="ECO:0007669"/>
    <property type="project" value="TreeGrafter"/>
</dbReference>
<dbReference type="EMBL" id="JAEACU010000002">
    <property type="protein sequence ID" value="KAH7543013.1"/>
    <property type="molecule type" value="Genomic_DNA"/>
</dbReference>
<dbReference type="Pfam" id="PF03378">
    <property type="entry name" value="CAS_CSE1"/>
    <property type="match status" value="2"/>
</dbReference>
<dbReference type="GO" id="GO:0006606">
    <property type="term" value="P:protein import into nucleus"/>
    <property type="evidence" value="ECO:0007669"/>
    <property type="project" value="TreeGrafter"/>
</dbReference>
<dbReference type="GO" id="GO:0005635">
    <property type="term" value="C:nuclear envelope"/>
    <property type="evidence" value="ECO:0007669"/>
    <property type="project" value="TreeGrafter"/>
</dbReference>
<protein>
    <submittedName>
        <fullName evidence="3">Uncharacterized protein</fullName>
    </submittedName>
</protein>
<dbReference type="GO" id="GO:0031267">
    <property type="term" value="F:small GTPase binding"/>
    <property type="evidence" value="ECO:0007669"/>
    <property type="project" value="InterPro"/>
</dbReference>
<accession>A0A978VW18</accession>
<evidence type="ECO:0000313" key="4">
    <source>
        <dbReference type="Proteomes" id="UP000813462"/>
    </source>
</evidence>
<name>A0A978VW18_ZIZJJ</name>
<dbReference type="GO" id="GO:0006611">
    <property type="term" value="P:protein export from nucleus"/>
    <property type="evidence" value="ECO:0007669"/>
    <property type="project" value="TreeGrafter"/>
</dbReference>
<reference evidence="3" key="1">
    <citation type="journal article" date="2021" name="Front. Plant Sci.">
        <title>Chromosome-Scale Genome Assembly for Chinese Sour Jujube and Insights Into Its Genome Evolution and Domestication Signature.</title>
        <authorList>
            <person name="Shen L.-Y."/>
            <person name="Luo H."/>
            <person name="Wang X.-L."/>
            <person name="Wang X.-M."/>
            <person name="Qiu X.-J."/>
            <person name="Liu H."/>
            <person name="Zhou S.-S."/>
            <person name="Jia K.-H."/>
            <person name="Nie S."/>
            <person name="Bao Y.-T."/>
            <person name="Zhang R.-G."/>
            <person name="Yun Q.-Z."/>
            <person name="Chai Y.-H."/>
            <person name="Lu J.-Y."/>
            <person name="Li Y."/>
            <person name="Zhao S.-W."/>
            <person name="Mao J.-F."/>
            <person name="Jia S.-G."/>
            <person name="Mao Y.-M."/>
        </authorList>
    </citation>
    <scope>NUCLEOTIDE SEQUENCE</scope>
    <source>
        <strain evidence="3">AT0</strain>
        <tissue evidence="3">Leaf</tissue>
    </source>
</reference>
<dbReference type="Proteomes" id="UP000813462">
    <property type="component" value="Unassembled WGS sequence"/>
</dbReference>
<dbReference type="InterPro" id="IPR016024">
    <property type="entry name" value="ARM-type_fold"/>
</dbReference>
<proteinExistence type="predicted"/>
<dbReference type="InterPro" id="IPR005043">
    <property type="entry name" value="XPO2_C"/>
</dbReference>
<comment type="caution">
    <text evidence="3">The sequence shown here is derived from an EMBL/GenBank/DDBJ whole genome shotgun (WGS) entry which is preliminary data.</text>
</comment>
<evidence type="ECO:0000259" key="2">
    <source>
        <dbReference type="Pfam" id="PF08506"/>
    </source>
</evidence>
<evidence type="ECO:0000313" key="3">
    <source>
        <dbReference type="EMBL" id="KAH7543013.1"/>
    </source>
</evidence>